<proteinExistence type="inferred from homology"/>
<keyword evidence="2 6" id="KW-0479">Metal-binding</keyword>
<keyword evidence="3 6" id="KW-0862">Zinc</keyword>
<dbReference type="KEGG" id="gbi:PG2T_02310"/>
<name>A0A1B1YQS3_9GAMM</name>
<dbReference type="EMBL" id="CP014671">
    <property type="protein sequence ID" value="ANX03135.1"/>
    <property type="molecule type" value="Genomic_DNA"/>
</dbReference>
<keyword evidence="4" id="KW-0560">Oxidoreductase</keyword>
<dbReference type="PANTHER" id="PTHR43880:SF12">
    <property type="entry name" value="ALCOHOL DEHYDROGENASE CLASS-3"/>
    <property type="match status" value="1"/>
</dbReference>
<accession>A0A1B1YQS3</accession>
<evidence type="ECO:0000256" key="5">
    <source>
        <dbReference type="ARBA" id="ARBA00023027"/>
    </source>
</evidence>
<keyword evidence="5" id="KW-0520">NAD</keyword>
<feature type="domain" description="Enoyl reductase (ER)" evidence="7">
    <location>
        <begin position="10"/>
        <end position="363"/>
    </location>
</feature>
<dbReference type="InterPro" id="IPR011032">
    <property type="entry name" value="GroES-like_sf"/>
</dbReference>
<reference evidence="9" key="1">
    <citation type="submission" date="2016-03" db="EMBL/GenBank/DDBJ databases">
        <title>Complete genome sequence of Solimmundus cernigliae, representing a novel lineage of polycyclic aromatic hydrocarbon degraders within the Gammaproteobacteria.</title>
        <authorList>
            <person name="Singleton D.R."/>
            <person name="Dickey A.N."/>
            <person name="Scholl E.H."/>
            <person name="Wright F.A."/>
            <person name="Aitken M.D."/>
        </authorList>
    </citation>
    <scope>NUCLEOTIDE SEQUENCE [LARGE SCALE GENOMIC DNA]</scope>
    <source>
        <strain evidence="9">TR3.2</strain>
    </source>
</reference>
<evidence type="ECO:0000256" key="3">
    <source>
        <dbReference type="ARBA" id="ARBA00022833"/>
    </source>
</evidence>
<dbReference type="SUPFAM" id="SSF50129">
    <property type="entry name" value="GroES-like"/>
    <property type="match status" value="2"/>
</dbReference>
<keyword evidence="9" id="KW-1185">Reference proteome</keyword>
<dbReference type="GO" id="GO:0005829">
    <property type="term" value="C:cytosol"/>
    <property type="evidence" value="ECO:0007669"/>
    <property type="project" value="TreeGrafter"/>
</dbReference>
<dbReference type="InParanoid" id="A0A1B1YQS3"/>
<dbReference type="PANTHER" id="PTHR43880">
    <property type="entry name" value="ALCOHOL DEHYDROGENASE"/>
    <property type="match status" value="1"/>
</dbReference>
<dbReference type="AlphaFoldDB" id="A0A1B1YQS3"/>
<evidence type="ECO:0000256" key="4">
    <source>
        <dbReference type="ARBA" id="ARBA00023002"/>
    </source>
</evidence>
<dbReference type="Proteomes" id="UP000092952">
    <property type="component" value="Chromosome"/>
</dbReference>
<evidence type="ECO:0000259" key="7">
    <source>
        <dbReference type="SMART" id="SM00829"/>
    </source>
</evidence>
<evidence type="ECO:0000313" key="8">
    <source>
        <dbReference type="EMBL" id="ANX03135.1"/>
    </source>
</evidence>
<dbReference type="Pfam" id="PF08240">
    <property type="entry name" value="ADH_N"/>
    <property type="match status" value="1"/>
</dbReference>
<dbReference type="SMART" id="SM00829">
    <property type="entry name" value="PKS_ER"/>
    <property type="match status" value="1"/>
</dbReference>
<evidence type="ECO:0000256" key="2">
    <source>
        <dbReference type="ARBA" id="ARBA00022723"/>
    </source>
</evidence>
<dbReference type="RefSeq" id="WP_068802642.1">
    <property type="nucleotide sequence ID" value="NZ_CP014671.1"/>
</dbReference>
<dbReference type="InterPro" id="IPR036291">
    <property type="entry name" value="NAD(P)-bd_dom_sf"/>
</dbReference>
<dbReference type="OrthoDB" id="9770544at2"/>
<dbReference type="STRING" id="1810504.PG2T_02310"/>
<dbReference type="InterPro" id="IPR013149">
    <property type="entry name" value="ADH-like_C"/>
</dbReference>
<dbReference type="GO" id="GO:0008270">
    <property type="term" value="F:zinc ion binding"/>
    <property type="evidence" value="ECO:0007669"/>
    <property type="project" value="InterPro"/>
</dbReference>
<dbReference type="GO" id="GO:0051903">
    <property type="term" value="F:S-(hydroxymethyl)glutathione dehydrogenase [NAD(P)+] activity"/>
    <property type="evidence" value="ECO:0007669"/>
    <property type="project" value="TreeGrafter"/>
</dbReference>
<dbReference type="Pfam" id="PF00107">
    <property type="entry name" value="ADH_zinc_N"/>
    <property type="match status" value="1"/>
</dbReference>
<protein>
    <recommendedName>
        <fullName evidence="7">Enoyl reductase (ER) domain-containing protein</fullName>
    </recommendedName>
</protein>
<gene>
    <name evidence="8" type="ORF">PG2T_02310</name>
</gene>
<dbReference type="CDD" id="cd08279">
    <property type="entry name" value="Zn_ADH_class_III"/>
    <property type="match status" value="1"/>
</dbReference>
<evidence type="ECO:0000256" key="1">
    <source>
        <dbReference type="ARBA" id="ARBA00001947"/>
    </source>
</evidence>
<dbReference type="InterPro" id="IPR020843">
    <property type="entry name" value="ER"/>
</dbReference>
<sequence>MLSMKAVVVRDQNQYAVETVNLDPPKTGEVLVRIKACGVCHSDISIINGTIPQPFPAVIGHEGAGIVEQIGEGVRTVKPGDHVVMSFVPRCGECFHCLHDQPFLCTVSPPDGTLFDGTSRIHQDGKRFYTMSFLGNMAEYAVVPEACVVSVDKSVPFKAAALVGCGVTTGVGAVINTAEVKPGSTVAVFGCGGVGLSVIQGARIAGARMVIAVDLSREKLEMAKGFGATHTVEPGSDPVKEIMGLTGGIGADYAFEVVGIGKLVETAFKATRRGGMTVVVGVGSKDDRYSFNSLILPFTAKTVKGSMYGSANFKVDFPMLLDLYKAGKLDLDHMVTRTYTIDEAGQAFADLEAGRNARGVIVFD</sequence>
<evidence type="ECO:0000313" key="9">
    <source>
        <dbReference type="Proteomes" id="UP000092952"/>
    </source>
</evidence>
<dbReference type="InterPro" id="IPR002328">
    <property type="entry name" value="ADH_Zn_CS"/>
</dbReference>
<organism evidence="8 9">
    <name type="scientific">Immundisolibacter cernigliae</name>
    <dbReference type="NCBI Taxonomy" id="1810504"/>
    <lineage>
        <taxon>Bacteria</taxon>
        <taxon>Pseudomonadati</taxon>
        <taxon>Pseudomonadota</taxon>
        <taxon>Gammaproteobacteria</taxon>
        <taxon>Immundisolibacterales</taxon>
        <taxon>Immundisolibacteraceae</taxon>
        <taxon>Immundisolibacter</taxon>
    </lineage>
</organism>
<dbReference type="GO" id="GO:0046294">
    <property type="term" value="P:formaldehyde catabolic process"/>
    <property type="evidence" value="ECO:0007669"/>
    <property type="project" value="TreeGrafter"/>
</dbReference>
<dbReference type="Gene3D" id="3.90.180.10">
    <property type="entry name" value="Medium-chain alcohol dehydrogenases, catalytic domain"/>
    <property type="match status" value="1"/>
</dbReference>
<dbReference type="SUPFAM" id="SSF51735">
    <property type="entry name" value="NAD(P)-binding Rossmann-fold domains"/>
    <property type="match status" value="1"/>
</dbReference>
<comment type="similarity">
    <text evidence="6">Belongs to the zinc-containing alcohol dehydrogenase family.</text>
</comment>
<dbReference type="PROSITE" id="PS00059">
    <property type="entry name" value="ADH_ZINC"/>
    <property type="match status" value="1"/>
</dbReference>
<comment type="cofactor">
    <cofactor evidence="1 6">
        <name>Zn(2+)</name>
        <dbReference type="ChEBI" id="CHEBI:29105"/>
    </cofactor>
</comment>
<dbReference type="FunFam" id="3.40.50.720:FF:000003">
    <property type="entry name" value="S-(hydroxymethyl)glutathione dehydrogenase"/>
    <property type="match status" value="1"/>
</dbReference>
<evidence type="ECO:0000256" key="6">
    <source>
        <dbReference type="RuleBase" id="RU361277"/>
    </source>
</evidence>
<dbReference type="InterPro" id="IPR013154">
    <property type="entry name" value="ADH-like_N"/>
</dbReference>
<dbReference type="Gene3D" id="3.40.50.720">
    <property type="entry name" value="NAD(P)-binding Rossmann-like Domain"/>
    <property type="match status" value="1"/>
</dbReference>